<dbReference type="PANTHER" id="PTHR43581">
    <property type="entry name" value="ATP/GTP PHOSPHATASE"/>
    <property type="match status" value="1"/>
</dbReference>
<feature type="domain" description="ATPase AAA-type core" evidence="1">
    <location>
        <begin position="29"/>
        <end position="361"/>
    </location>
</feature>
<accession>A0AB36SQA3</accession>
<dbReference type="InterPro" id="IPR051396">
    <property type="entry name" value="Bact_Antivir_Def_Nuclease"/>
</dbReference>
<dbReference type="Gene3D" id="3.40.50.300">
    <property type="entry name" value="P-loop containing nucleotide triphosphate hydrolases"/>
    <property type="match status" value="1"/>
</dbReference>
<dbReference type="GO" id="GO:0005524">
    <property type="term" value="F:ATP binding"/>
    <property type="evidence" value="ECO:0007669"/>
    <property type="project" value="InterPro"/>
</dbReference>
<dbReference type="GO" id="GO:0016887">
    <property type="term" value="F:ATP hydrolysis activity"/>
    <property type="evidence" value="ECO:0007669"/>
    <property type="project" value="InterPro"/>
</dbReference>
<dbReference type="SUPFAM" id="SSF52540">
    <property type="entry name" value="P-loop containing nucleoside triphosphate hydrolases"/>
    <property type="match status" value="1"/>
</dbReference>
<organism evidence="2 3">
    <name type="scientific">Bacillus toyonensis</name>
    <dbReference type="NCBI Taxonomy" id="155322"/>
    <lineage>
        <taxon>Bacteria</taxon>
        <taxon>Bacillati</taxon>
        <taxon>Bacillota</taxon>
        <taxon>Bacilli</taxon>
        <taxon>Bacillales</taxon>
        <taxon>Bacillaceae</taxon>
        <taxon>Bacillus</taxon>
        <taxon>Bacillus cereus group</taxon>
    </lineage>
</organism>
<evidence type="ECO:0000259" key="1">
    <source>
        <dbReference type="Pfam" id="PF13304"/>
    </source>
</evidence>
<proteinExistence type="predicted"/>
<dbReference type="Proteomes" id="UP000220934">
    <property type="component" value="Unassembled WGS sequence"/>
</dbReference>
<comment type="caution">
    <text evidence="2">The sequence shown here is derived from an EMBL/GenBank/DDBJ whole genome shotgun (WGS) entry which is preliminary data.</text>
</comment>
<protein>
    <recommendedName>
        <fullName evidence="1">ATPase AAA-type core domain-containing protein</fullName>
    </recommendedName>
</protein>
<sequence length="642" mass="74316">MGHHIENLSLNSNLRPEYNMNIIKNLSKVNIFVGSNNSGKSRFLRGIFAIDKGISFTPPKEIVDVESYNNILIEFKDAIITSITENSLRGIGELNVDHLIGDIENFQISSFLKEDEDLFKDFHRLVDDITELDSSSAVTLTTSHTPAVAEKRDQTITNLKLLIDDYQSKIYEITSSGKISYKINFKRVYIPALRGLRGYTDTINTGKDVYKERTKNDYFKKAPETLEIHTGLNLYDEITDMLLGSVQQRYNMQKFQEFLSESFFDGQQVTLTPVRNSDVIKVKIGIEKEKNIFELGDGIQALIILTFPLFKFLDENLLLFIEEPELYLHPGMQRKFIEIVMDKQFAHHQFFFTTHSNHFLDMTLDMDRISIYKFQKKLGEHSGNPTEELDATFSIENVSNENKSVLQELGVRNSAVLLSNCTIWVEGITDRLYIRRFLKVFQEFHPDLKEFKEDIHYSFVEYSGGNITHWSFLDDDETETNEGHTSMNAEKICSTLFLITDKDGDDKRPRQEKLEKFLGDRYYCLECKEIENILSEDILREVIAEYENGTSKTEKSPLEHLSNKDFTQKDYKNKSLGTYIDSLFSEEARKRRGSYAAKSGTIVNKLDFCKRSINHISTYDQLSEEAQKLSQVLYDFIKMNNE</sequence>
<dbReference type="PANTHER" id="PTHR43581:SF4">
    <property type="entry name" value="ATP_GTP PHOSPHATASE"/>
    <property type="match status" value="1"/>
</dbReference>
<reference evidence="2 3" key="1">
    <citation type="submission" date="2017-09" db="EMBL/GenBank/DDBJ databases">
        <title>Large-scale bioinformatics analysis of Bacillus genomes uncovers conserved roles of natural products in bacterial physiology.</title>
        <authorList>
            <consortium name="Agbiome Team Llc"/>
            <person name="Bleich R.M."/>
            <person name="Kirk G.J."/>
            <person name="Santa Maria K.C."/>
            <person name="Allen S.E."/>
            <person name="Farag S."/>
            <person name="Shank E.A."/>
            <person name="Bowers A."/>
        </authorList>
    </citation>
    <scope>NUCLEOTIDE SEQUENCE [LARGE SCALE GENOMIC DNA]</scope>
    <source>
        <strain evidence="2 3">AFS027958</strain>
    </source>
</reference>
<dbReference type="InterPro" id="IPR027417">
    <property type="entry name" value="P-loop_NTPase"/>
</dbReference>
<evidence type="ECO:0000313" key="2">
    <source>
        <dbReference type="EMBL" id="PEN55193.1"/>
    </source>
</evidence>
<gene>
    <name evidence="2" type="ORF">CN596_11505</name>
</gene>
<dbReference type="Pfam" id="PF13304">
    <property type="entry name" value="AAA_21"/>
    <property type="match status" value="1"/>
</dbReference>
<dbReference type="EMBL" id="NUAJ01000009">
    <property type="protein sequence ID" value="PEN55193.1"/>
    <property type="molecule type" value="Genomic_DNA"/>
</dbReference>
<dbReference type="AlphaFoldDB" id="A0AB36SQA3"/>
<name>A0AB36SQA3_9BACI</name>
<dbReference type="RefSeq" id="WP_098060306.1">
    <property type="nucleotide sequence ID" value="NZ_JAOPQL010000026.1"/>
</dbReference>
<evidence type="ECO:0000313" key="3">
    <source>
        <dbReference type="Proteomes" id="UP000220934"/>
    </source>
</evidence>
<dbReference type="InterPro" id="IPR003959">
    <property type="entry name" value="ATPase_AAA_core"/>
</dbReference>